<dbReference type="GO" id="GO:0005886">
    <property type="term" value="C:plasma membrane"/>
    <property type="evidence" value="ECO:0007669"/>
    <property type="project" value="UniProtKB-SubCell"/>
</dbReference>
<feature type="domain" description="DUF7088" evidence="9">
    <location>
        <begin position="281"/>
        <end position="354"/>
    </location>
</feature>
<evidence type="ECO:0000256" key="2">
    <source>
        <dbReference type="ARBA" id="ARBA00022475"/>
    </source>
</evidence>
<feature type="transmembrane region" description="Helical" evidence="6">
    <location>
        <begin position="156"/>
        <end position="180"/>
    </location>
</feature>
<comment type="subcellular location">
    <subcellularLocation>
        <location evidence="1">Cell membrane</location>
        <topology evidence="1">Multi-pass membrane protein</topology>
    </subcellularLocation>
</comment>
<feature type="transmembrane region" description="Helical" evidence="6">
    <location>
        <begin position="91"/>
        <end position="117"/>
    </location>
</feature>
<dbReference type="InterPro" id="IPR013525">
    <property type="entry name" value="ABC2_TM"/>
</dbReference>
<organism evidence="10 11">
    <name type="scientific">Butyrivibrio fibrisolvens</name>
    <dbReference type="NCBI Taxonomy" id="831"/>
    <lineage>
        <taxon>Bacteria</taxon>
        <taxon>Bacillati</taxon>
        <taxon>Bacillota</taxon>
        <taxon>Clostridia</taxon>
        <taxon>Lachnospirales</taxon>
        <taxon>Lachnospiraceae</taxon>
        <taxon>Butyrivibrio</taxon>
    </lineage>
</organism>
<evidence type="ECO:0000259" key="8">
    <source>
        <dbReference type="Pfam" id="PF12698"/>
    </source>
</evidence>
<dbReference type="AlphaFoldDB" id="A0A1H9U6D4"/>
<evidence type="ECO:0000256" key="5">
    <source>
        <dbReference type="ARBA" id="ARBA00023136"/>
    </source>
</evidence>
<keyword evidence="5 6" id="KW-0472">Membrane</keyword>
<dbReference type="RefSeq" id="WP_074756905.1">
    <property type="nucleotide sequence ID" value="NZ_FOGJ01000017.1"/>
</dbReference>
<dbReference type="InterPro" id="IPR051449">
    <property type="entry name" value="ABC-2_transporter_component"/>
</dbReference>
<dbReference type="Pfam" id="PF12698">
    <property type="entry name" value="ABC2_membrane_3"/>
    <property type="match status" value="1"/>
</dbReference>
<evidence type="ECO:0000256" key="1">
    <source>
        <dbReference type="ARBA" id="ARBA00004651"/>
    </source>
</evidence>
<feature type="transmembrane region" description="Helical" evidence="6">
    <location>
        <begin position="246"/>
        <end position="266"/>
    </location>
</feature>
<feature type="transmembrane region" description="Helical" evidence="6">
    <location>
        <begin position="200"/>
        <end position="225"/>
    </location>
</feature>
<sequence>MLAIFKREFKSYFQTLVGPIAIDIILVFGLLFFWIYNLMNGYSDLANTLYSMCMYGFTFAIPVLSMRCFADEKRNKSDQLLFTAPVSIGQIVIGKFLALAAVVAIPVALLCVLPPIMGIFGTVPYKWDYVMILGVLLYALMIIAISMFMSSLTESATIAAVFSILVTFLGMVLGSFYSNIGNEKVATVLSAVYDFGSRLITLLNGSFDITAVAYMLTVTALFLFLTTQSIQKRRYTVSKENASVGMYSAIMTVVMVVVVVFVNLAASQIPEKYRIIDVTNNGAYSLTDAAKEVASSTSDEISIYLMGTQEQYEAYTYTETIVDNIKMFQRYSGKISYEFIDLETRPNFAQDYTTDTVSTYDAIVYDKSTNRTKVIALEDFLVLETDYQTYQQNITGYDVEGELAQAIQYVQLSEDKLVKAYTLTGHNETAFETSFTDVIAKANVSTEDLTLYTADAVPDDCSLLIINFPQTDLKADEVDKIKSYIDKGGNILAIFGYVGDADMTNFNTVLAYYGITNSAQLVYEEDSEHYYAYPLTNGGLANGQLLPVVNSSSKITEGVGSINAPILAVYATGLSYNAEATDTTYTEILTTSDQASLLSFAADGSYQFSDKGTQVVGLEADKTLADGTTSTCIVYSSCNIFNETVDTWTGGANLTLFSNTFTSMIALDSTFVSIPAEYMNTSISYSTKAMSTIKIVWWIIIIAILVSGIVVFAKRRHM</sequence>
<evidence type="ECO:0000256" key="4">
    <source>
        <dbReference type="ARBA" id="ARBA00022989"/>
    </source>
</evidence>
<evidence type="ECO:0000256" key="3">
    <source>
        <dbReference type="ARBA" id="ARBA00022692"/>
    </source>
</evidence>
<feature type="transmembrane region" description="Helical" evidence="6">
    <location>
        <begin position="695"/>
        <end position="713"/>
    </location>
</feature>
<accession>A0A1H9U6D4</accession>
<evidence type="ECO:0000313" key="10">
    <source>
        <dbReference type="EMBL" id="SES04707.1"/>
    </source>
</evidence>
<dbReference type="GO" id="GO:0140359">
    <property type="term" value="F:ABC-type transporter activity"/>
    <property type="evidence" value="ECO:0007669"/>
    <property type="project" value="InterPro"/>
</dbReference>
<dbReference type="PANTHER" id="PTHR30294">
    <property type="entry name" value="MEMBRANE COMPONENT OF ABC TRANSPORTER YHHJ-RELATED"/>
    <property type="match status" value="1"/>
</dbReference>
<dbReference type="EMBL" id="FOGJ01000017">
    <property type="protein sequence ID" value="SES04707.1"/>
    <property type="molecule type" value="Genomic_DNA"/>
</dbReference>
<evidence type="ECO:0000259" key="9">
    <source>
        <dbReference type="Pfam" id="PF23357"/>
    </source>
</evidence>
<feature type="transmembrane region" description="Helical" evidence="6">
    <location>
        <begin position="48"/>
        <end position="70"/>
    </location>
</feature>
<gene>
    <name evidence="10" type="ORF">SAMN04487884_11759</name>
</gene>
<dbReference type="InterPro" id="IPR019196">
    <property type="entry name" value="ABC_transp_unknown"/>
</dbReference>
<dbReference type="eggNOG" id="COG1277">
    <property type="taxonomic scope" value="Bacteria"/>
</dbReference>
<feature type="transmembrane region" description="Helical" evidence="6">
    <location>
        <begin position="12"/>
        <end position="36"/>
    </location>
</feature>
<name>A0A1H9U6D4_BUTFI</name>
<dbReference type="Proteomes" id="UP000182584">
    <property type="component" value="Unassembled WGS sequence"/>
</dbReference>
<dbReference type="InterPro" id="IPR055396">
    <property type="entry name" value="DUF7088"/>
</dbReference>
<dbReference type="PANTHER" id="PTHR30294:SF29">
    <property type="entry name" value="MULTIDRUG ABC TRANSPORTER PERMEASE YBHS-RELATED"/>
    <property type="match status" value="1"/>
</dbReference>
<feature type="domain" description="ABC-2 type transporter transmembrane" evidence="8">
    <location>
        <begin position="39"/>
        <end position="226"/>
    </location>
</feature>
<evidence type="ECO:0000313" key="11">
    <source>
        <dbReference type="Proteomes" id="UP000182584"/>
    </source>
</evidence>
<dbReference type="OrthoDB" id="9766228at2"/>
<dbReference type="eggNOG" id="COG3225">
    <property type="taxonomic scope" value="Bacteria"/>
</dbReference>
<evidence type="ECO:0000256" key="6">
    <source>
        <dbReference type="SAM" id="Phobius"/>
    </source>
</evidence>
<dbReference type="Pfam" id="PF09822">
    <property type="entry name" value="ABC_transp_aux"/>
    <property type="match status" value="1"/>
</dbReference>
<evidence type="ECO:0000259" key="7">
    <source>
        <dbReference type="Pfam" id="PF09822"/>
    </source>
</evidence>
<dbReference type="Pfam" id="PF23357">
    <property type="entry name" value="DUF7088"/>
    <property type="match status" value="1"/>
</dbReference>
<feature type="domain" description="ABC-type uncharacterised transport system" evidence="7">
    <location>
        <begin position="423"/>
        <end position="600"/>
    </location>
</feature>
<protein>
    <submittedName>
        <fullName evidence="10">ABC-2 type transport system permease protein</fullName>
    </submittedName>
</protein>
<reference evidence="10 11" key="1">
    <citation type="submission" date="2016-10" db="EMBL/GenBank/DDBJ databases">
        <authorList>
            <person name="de Groot N.N."/>
        </authorList>
    </citation>
    <scope>NUCLEOTIDE SEQUENCE [LARGE SCALE GENOMIC DNA]</scope>
    <source>
        <strain evidence="10 11">AR40</strain>
    </source>
</reference>
<keyword evidence="4 6" id="KW-1133">Transmembrane helix</keyword>
<keyword evidence="3 6" id="KW-0812">Transmembrane</keyword>
<keyword evidence="2" id="KW-1003">Cell membrane</keyword>
<proteinExistence type="predicted"/>
<feature type="transmembrane region" description="Helical" evidence="6">
    <location>
        <begin position="129"/>
        <end position="149"/>
    </location>
</feature>